<feature type="region of interest" description="Disordered" evidence="1">
    <location>
        <begin position="246"/>
        <end position="282"/>
    </location>
</feature>
<protein>
    <submittedName>
        <fullName evidence="4">TIGR03943 family protein</fullName>
    </submittedName>
</protein>
<accession>A0A6N7KXZ8</accession>
<feature type="transmembrane region" description="Helical" evidence="2">
    <location>
        <begin position="12"/>
        <end position="31"/>
    </location>
</feature>
<reference evidence="4 5" key="1">
    <citation type="submission" date="2019-09" db="EMBL/GenBank/DDBJ databases">
        <title>Genome Sequences of Streptomyces kaniharaensis ATCC 21070.</title>
        <authorList>
            <person name="Zhu W."/>
            <person name="De Crecy-Lagard V."/>
            <person name="Richards N.G."/>
        </authorList>
    </citation>
    <scope>NUCLEOTIDE SEQUENCE [LARGE SCALE GENOMIC DNA]</scope>
    <source>
        <strain evidence="4 5">SF-557</strain>
    </source>
</reference>
<dbReference type="InterPro" id="IPR048447">
    <property type="entry name" value="DUF1980_C"/>
</dbReference>
<keyword evidence="5" id="KW-1185">Reference proteome</keyword>
<sequence>MKATAVTATVRGLAPSLLVALVGAALLRITVGSDVFLQYVKEGLRIPLIASGIVLLGLGIAGVVRRVTAHRQEPVMQFGRDAEGNAVWLRPAKDDGHGHDHDHGPRVAWLLTIPAVLLLCLTPPPLGSFSASREGTDAVVEPAKYADLSQQPAAPGSAAGASVTVPTPMSLTEFIGRSHDPNKSLADRKVRLTGFVSPGAQPGEWYLNRLVVSCCAADARRLRVLVHATGPAPATDSWVDLTGVWNPTPEAPATTAPRIDVSEQHAVPQPRAPYRDLPPSDQ</sequence>
<evidence type="ECO:0000313" key="5">
    <source>
        <dbReference type="Proteomes" id="UP000450000"/>
    </source>
</evidence>
<dbReference type="Pfam" id="PF21537">
    <property type="entry name" value="DUF1980_C"/>
    <property type="match status" value="1"/>
</dbReference>
<organism evidence="4 5">
    <name type="scientific">Streptomyces kaniharaensis</name>
    <dbReference type="NCBI Taxonomy" id="212423"/>
    <lineage>
        <taxon>Bacteria</taxon>
        <taxon>Bacillati</taxon>
        <taxon>Actinomycetota</taxon>
        <taxon>Actinomycetes</taxon>
        <taxon>Kitasatosporales</taxon>
        <taxon>Streptomycetaceae</taxon>
        <taxon>Streptomyces</taxon>
    </lineage>
</organism>
<evidence type="ECO:0000313" key="4">
    <source>
        <dbReference type="EMBL" id="MQS14844.1"/>
    </source>
</evidence>
<keyword evidence="2" id="KW-0472">Membrane</keyword>
<evidence type="ECO:0000256" key="1">
    <source>
        <dbReference type="SAM" id="MobiDB-lite"/>
    </source>
</evidence>
<keyword evidence="2" id="KW-1133">Transmembrane helix</keyword>
<comment type="caution">
    <text evidence="4">The sequence shown here is derived from an EMBL/GenBank/DDBJ whole genome shotgun (WGS) entry which is preliminary data.</text>
</comment>
<name>A0A6N7KXZ8_9ACTN</name>
<feature type="compositionally biased region" description="Low complexity" evidence="1">
    <location>
        <begin position="247"/>
        <end position="257"/>
    </location>
</feature>
<dbReference type="EMBL" id="WBOF01000001">
    <property type="protein sequence ID" value="MQS14844.1"/>
    <property type="molecule type" value="Genomic_DNA"/>
</dbReference>
<dbReference type="InterPro" id="IPR015402">
    <property type="entry name" value="DUF1980"/>
</dbReference>
<dbReference type="Proteomes" id="UP000450000">
    <property type="component" value="Unassembled WGS sequence"/>
</dbReference>
<dbReference type="AlphaFoldDB" id="A0A6N7KXZ8"/>
<keyword evidence="2" id="KW-0812">Transmembrane</keyword>
<feature type="domain" description="DUF1980" evidence="3">
    <location>
        <begin position="184"/>
        <end position="274"/>
    </location>
</feature>
<feature type="transmembrane region" description="Helical" evidence="2">
    <location>
        <begin position="43"/>
        <end position="64"/>
    </location>
</feature>
<proteinExistence type="predicted"/>
<evidence type="ECO:0000256" key="2">
    <source>
        <dbReference type="SAM" id="Phobius"/>
    </source>
</evidence>
<gene>
    <name evidence="4" type="ORF">F7Q99_21920</name>
</gene>
<evidence type="ECO:0000259" key="3">
    <source>
        <dbReference type="Pfam" id="PF21537"/>
    </source>
</evidence>
<dbReference type="NCBIfam" id="TIGR03943">
    <property type="entry name" value="TIGR03943 family putative permease subunit"/>
    <property type="match status" value="1"/>
</dbReference>